<comment type="pathway">
    <text evidence="1 4">Purine metabolism; IMP biosynthesis via de novo pathway; N(2)-formyl-N(1)-(5-phospho-D-ribosyl)glycinamide from N(1)-(5-phospho-D-ribosyl)glycinamide (10-formyl THF route): step 1/1.</text>
</comment>
<dbReference type="EC" id="2.1.2.2" evidence="4"/>
<dbReference type="CDD" id="cd08645">
    <property type="entry name" value="FMT_core_GART"/>
    <property type="match status" value="1"/>
</dbReference>
<dbReference type="InterPro" id="IPR036477">
    <property type="entry name" value="Formyl_transf_N_sf"/>
</dbReference>
<accession>A0ABM7P6U6</accession>
<organism evidence="6 7">
    <name type="scientific">Pseudodesulfovibrio sediminis</name>
    <dbReference type="NCBI Taxonomy" id="2810563"/>
    <lineage>
        <taxon>Bacteria</taxon>
        <taxon>Pseudomonadati</taxon>
        <taxon>Thermodesulfobacteriota</taxon>
        <taxon>Desulfovibrionia</taxon>
        <taxon>Desulfovibrionales</taxon>
        <taxon>Desulfovibrionaceae</taxon>
    </lineage>
</organism>
<evidence type="ECO:0000313" key="6">
    <source>
        <dbReference type="EMBL" id="BCS88577.1"/>
    </source>
</evidence>
<dbReference type="HAMAP" id="MF_01930">
    <property type="entry name" value="PurN"/>
    <property type="match status" value="1"/>
</dbReference>
<dbReference type="PANTHER" id="PTHR43369:SF2">
    <property type="entry name" value="PHOSPHORIBOSYLGLYCINAMIDE FORMYLTRANSFERASE"/>
    <property type="match status" value="1"/>
</dbReference>
<reference evidence="6" key="1">
    <citation type="journal article" date="2022" name="Arch. Microbiol.">
        <title>Pseudodesulfovibrio sediminis sp. nov., a mesophilic and neutrophilic sulfate-reducing bacterium isolated from sediment of a brackish lake.</title>
        <authorList>
            <person name="Takahashi A."/>
            <person name="Kojima H."/>
            <person name="Watanabe M."/>
            <person name="Fukui M."/>
        </authorList>
    </citation>
    <scope>NUCLEOTIDE SEQUENCE</scope>
    <source>
        <strain evidence="6">SF6</strain>
    </source>
</reference>
<evidence type="ECO:0000259" key="5">
    <source>
        <dbReference type="Pfam" id="PF00551"/>
    </source>
</evidence>
<dbReference type="PANTHER" id="PTHR43369">
    <property type="entry name" value="PHOSPHORIBOSYLGLYCINAMIDE FORMYLTRANSFERASE"/>
    <property type="match status" value="1"/>
</dbReference>
<dbReference type="Pfam" id="PF00551">
    <property type="entry name" value="Formyl_trans_N"/>
    <property type="match status" value="1"/>
</dbReference>
<dbReference type="SUPFAM" id="SSF53328">
    <property type="entry name" value="Formyltransferase"/>
    <property type="match status" value="1"/>
</dbReference>
<protein>
    <recommendedName>
        <fullName evidence="4">Phosphoribosylglycinamide formyltransferase</fullName>
        <ecNumber evidence="4">2.1.2.2</ecNumber>
    </recommendedName>
    <alternativeName>
        <fullName evidence="4">5'-phosphoribosylglycinamide transformylase</fullName>
    </alternativeName>
    <alternativeName>
        <fullName evidence="4">GAR transformylase</fullName>
        <shortName evidence="4">GART</shortName>
    </alternativeName>
</protein>
<proteinExistence type="inferred from homology"/>
<dbReference type="Gene3D" id="3.40.50.170">
    <property type="entry name" value="Formyl transferase, N-terminal domain"/>
    <property type="match status" value="1"/>
</dbReference>
<feature type="domain" description="Formyl transferase N-terminal" evidence="5">
    <location>
        <begin position="5"/>
        <end position="185"/>
    </location>
</feature>
<feature type="active site" description="Proton donor" evidence="4">
    <location>
        <position position="113"/>
    </location>
</feature>
<keyword evidence="3 4" id="KW-0658">Purine biosynthesis</keyword>
<feature type="binding site" evidence="4">
    <location>
        <begin position="13"/>
        <end position="15"/>
    </location>
    <ligand>
        <name>N(1)-(5-phospho-beta-D-ribosyl)glycinamide</name>
        <dbReference type="ChEBI" id="CHEBI:143788"/>
    </ligand>
</feature>
<feature type="binding site" evidence="4">
    <location>
        <position position="111"/>
    </location>
    <ligand>
        <name>(6R)-10-formyltetrahydrofolate</name>
        <dbReference type="ChEBI" id="CHEBI:195366"/>
    </ligand>
</feature>
<keyword evidence="2 4" id="KW-0808">Transferase</keyword>
<evidence type="ECO:0000256" key="2">
    <source>
        <dbReference type="ARBA" id="ARBA00022679"/>
    </source>
</evidence>
<comment type="similarity">
    <text evidence="4">Belongs to the GART family.</text>
</comment>
<evidence type="ECO:0000256" key="4">
    <source>
        <dbReference type="HAMAP-Rule" id="MF_01930"/>
    </source>
</evidence>
<sequence>MPLPIAVLVSGSGSNLQSIIDRIEDGALDAEIKLVVSNKSDAYGLERARKHGIATKVLLHTDYDSREAFDTAMVQAINEAGVDKDGAVVMAGFMRIVTSVFLGAFVNRVINIHPALLPSFTGVCGQGDAADYGVKISGATVHFVDEQMDHGPIIIQAAVPCQPGEGGDALGSRILKLEHRIFPQSLQWLADGRLEIDGRFVRLKPADTPVADQPCADIQPATNALVWPPLEKGF</sequence>
<comment type="function">
    <text evidence="4">Catalyzes the transfer of a formyl group from 10-formyltetrahydrofolate to 5-phospho-ribosyl-glycinamide (GAR), producing 5-phospho-ribosyl-N-formylglycinamide (FGAR) and tetrahydrofolate.</text>
</comment>
<feature type="binding site" evidence="4">
    <location>
        <begin position="94"/>
        <end position="97"/>
    </location>
    <ligand>
        <name>(6R)-10-formyltetrahydrofolate</name>
        <dbReference type="ChEBI" id="CHEBI:195366"/>
    </ligand>
</feature>
<comment type="catalytic activity">
    <reaction evidence="4">
        <text>N(1)-(5-phospho-beta-D-ribosyl)glycinamide + (6R)-10-formyltetrahydrofolate = N(2)-formyl-N(1)-(5-phospho-beta-D-ribosyl)glycinamide + (6S)-5,6,7,8-tetrahydrofolate + H(+)</text>
        <dbReference type="Rhea" id="RHEA:15053"/>
        <dbReference type="ChEBI" id="CHEBI:15378"/>
        <dbReference type="ChEBI" id="CHEBI:57453"/>
        <dbReference type="ChEBI" id="CHEBI:143788"/>
        <dbReference type="ChEBI" id="CHEBI:147286"/>
        <dbReference type="ChEBI" id="CHEBI:195366"/>
        <dbReference type="EC" id="2.1.2.2"/>
    </reaction>
</comment>
<gene>
    <name evidence="4 6" type="primary">purN</name>
    <name evidence="6" type="ORF">PSDVSF_18190</name>
</gene>
<dbReference type="EMBL" id="AP024485">
    <property type="protein sequence ID" value="BCS88577.1"/>
    <property type="molecule type" value="Genomic_DNA"/>
</dbReference>
<evidence type="ECO:0000256" key="1">
    <source>
        <dbReference type="ARBA" id="ARBA00005054"/>
    </source>
</evidence>
<feature type="site" description="Raises pKa of active site His" evidence="4">
    <location>
        <position position="149"/>
    </location>
</feature>
<dbReference type="Proteomes" id="UP001053296">
    <property type="component" value="Chromosome"/>
</dbReference>
<dbReference type="InterPro" id="IPR004607">
    <property type="entry name" value="GART"/>
</dbReference>
<name>A0ABM7P6U6_9BACT</name>
<evidence type="ECO:0000313" key="7">
    <source>
        <dbReference type="Proteomes" id="UP001053296"/>
    </source>
</evidence>
<keyword evidence="7" id="KW-1185">Reference proteome</keyword>
<dbReference type="InterPro" id="IPR002376">
    <property type="entry name" value="Formyl_transf_N"/>
</dbReference>
<evidence type="ECO:0000256" key="3">
    <source>
        <dbReference type="ARBA" id="ARBA00022755"/>
    </source>
</evidence>
<dbReference type="RefSeq" id="WP_229590563.1">
    <property type="nucleotide sequence ID" value="NZ_AP024485.1"/>
</dbReference>
<feature type="binding site" evidence="4">
    <location>
        <position position="66"/>
    </location>
    <ligand>
        <name>(6R)-10-formyltetrahydrofolate</name>
        <dbReference type="ChEBI" id="CHEBI:195366"/>
    </ligand>
</feature>
<dbReference type="NCBIfam" id="TIGR00639">
    <property type="entry name" value="PurN"/>
    <property type="match status" value="1"/>
</dbReference>